<evidence type="ECO:0008006" key="6">
    <source>
        <dbReference type="Google" id="ProtNLM"/>
    </source>
</evidence>
<dbReference type="RefSeq" id="WP_155310899.1">
    <property type="nucleotide sequence ID" value="NZ_AP021879.1"/>
</dbReference>
<dbReference type="PANTHER" id="PTHR38730:SF1">
    <property type="entry name" value="SLL7028 PROTEIN"/>
    <property type="match status" value="1"/>
</dbReference>
<organism evidence="4 5">
    <name type="scientific">Desulfosarcina ovata subsp. ovata</name>
    <dbReference type="NCBI Taxonomy" id="2752305"/>
    <lineage>
        <taxon>Bacteria</taxon>
        <taxon>Pseudomonadati</taxon>
        <taxon>Thermodesulfobacteriota</taxon>
        <taxon>Desulfobacteria</taxon>
        <taxon>Desulfobacterales</taxon>
        <taxon>Desulfosarcinaceae</taxon>
        <taxon>Desulfosarcina</taxon>
    </lineage>
</organism>
<evidence type="ECO:0000256" key="1">
    <source>
        <dbReference type="SAM" id="MobiDB-lite"/>
    </source>
</evidence>
<feature type="domain" description="Putative metallopeptidase" evidence="3">
    <location>
        <begin position="7"/>
        <end position="306"/>
    </location>
</feature>
<evidence type="ECO:0000313" key="4">
    <source>
        <dbReference type="EMBL" id="BBO89756.1"/>
    </source>
</evidence>
<dbReference type="InterPro" id="IPR036465">
    <property type="entry name" value="vWFA_dom_sf"/>
</dbReference>
<dbReference type="Pfam" id="PF09967">
    <property type="entry name" value="DUF2201"/>
    <property type="match status" value="1"/>
</dbReference>
<dbReference type="EMBL" id="AP021879">
    <property type="protein sequence ID" value="BBO89756.1"/>
    <property type="molecule type" value="Genomic_DNA"/>
</dbReference>
<keyword evidence="5" id="KW-1185">Reference proteome</keyword>
<reference evidence="4 5" key="1">
    <citation type="submission" date="2019-11" db="EMBL/GenBank/DDBJ databases">
        <title>Comparative genomics of hydrocarbon-degrading Desulfosarcina strains.</title>
        <authorList>
            <person name="Watanabe M."/>
            <person name="Kojima H."/>
            <person name="Fukui M."/>
        </authorList>
    </citation>
    <scope>NUCLEOTIDE SEQUENCE [LARGE SCALE GENOMIC DNA]</scope>
    <source>
        <strain evidence="5">oXyS1</strain>
    </source>
</reference>
<protein>
    <recommendedName>
        <fullName evidence="6">Metal-dependent peptidase</fullName>
    </recommendedName>
</protein>
<evidence type="ECO:0000259" key="3">
    <source>
        <dbReference type="Pfam" id="PF13203"/>
    </source>
</evidence>
<evidence type="ECO:0000259" key="2">
    <source>
        <dbReference type="Pfam" id="PF09967"/>
    </source>
</evidence>
<feature type="compositionally biased region" description="Basic and acidic residues" evidence="1">
    <location>
        <begin position="138"/>
        <end position="151"/>
    </location>
</feature>
<dbReference type="PANTHER" id="PTHR38730">
    <property type="entry name" value="SLL7028 PROTEIN"/>
    <property type="match status" value="1"/>
</dbReference>
<gene>
    <name evidence="4" type="ORF">DSCOOX_29360</name>
</gene>
<feature type="compositionally biased region" description="Acidic residues" evidence="1">
    <location>
        <begin position="177"/>
        <end position="199"/>
    </location>
</feature>
<dbReference type="InterPro" id="IPR025154">
    <property type="entry name" value="Put_metallopeptidase_dom"/>
</dbReference>
<name>A0A5K8AB67_9BACT</name>
<proteinExistence type="predicted"/>
<dbReference type="AlphaFoldDB" id="A0A5K8AB67"/>
<feature type="domain" description="VWA-like" evidence="2">
    <location>
        <begin position="313"/>
        <end position="436"/>
    </location>
</feature>
<evidence type="ECO:0000313" key="5">
    <source>
        <dbReference type="Proteomes" id="UP000422108"/>
    </source>
</evidence>
<feature type="region of interest" description="Disordered" evidence="1">
    <location>
        <begin position="138"/>
        <end position="233"/>
    </location>
</feature>
<dbReference type="SUPFAM" id="SSF53300">
    <property type="entry name" value="vWA-like"/>
    <property type="match status" value="1"/>
</dbReference>
<accession>A0A5K8AB67</accession>
<sequence length="440" mass="48760">MNKEAHKKVIRARAGLVLDHPFFGHLALRLKLVEDAKCDTAWSDGRILAYNPLYVQILPGEKLKGLMGHVVMHPACRHHLRRKSREPGLWNMACDYAINWILLEAGLSLPDGYLDDPGLRGRTADNIYAHLEAERFRERSDNQDRRVEKQAMEAGEEVDLPDVESRGKRRQRIGESEDHEEDSGEAEAIDQDGPDEDQGDPGQGDPGRSGEVRDAPPAEDGAGGIGEDTTGESQWRINLAQAASRARSMGDLPAGLARMIERLLSPKLDWRQLLNRFIQASARSDYAWMPPNRRYLHRNLYLPAMRSTDLPEVVVAVDTSGSVSSTELNQFAAELSAILETCAQSVHLLYCDSRVARVETVGRQDLPLSLVPVGGGGTDFRPAFDWVEGRGLAPLCMIYLTDLACNRFPQPPPYPVLWACVGEVSAPPPFGEWLSINGSE</sequence>
<dbReference type="Proteomes" id="UP000422108">
    <property type="component" value="Chromosome"/>
</dbReference>
<dbReference type="InterPro" id="IPR018698">
    <property type="entry name" value="VWA-like_dom"/>
</dbReference>
<dbReference type="Pfam" id="PF13203">
    <property type="entry name" value="DUF2201_N"/>
    <property type="match status" value="1"/>
</dbReference>